<name>A0ABU0LED0_XANAG</name>
<dbReference type="SUPFAM" id="SSF53335">
    <property type="entry name" value="S-adenosyl-L-methionine-dependent methyltransferases"/>
    <property type="match status" value="1"/>
</dbReference>
<organism evidence="3 4">
    <name type="scientific">Xanthobacter agilis</name>
    <dbReference type="NCBI Taxonomy" id="47492"/>
    <lineage>
        <taxon>Bacteria</taxon>
        <taxon>Pseudomonadati</taxon>
        <taxon>Pseudomonadota</taxon>
        <taxon>Alphaproteobacteria</taxon>
        <taxon>Hyphomicrobiales</taxon>
        <taxon>Xanthobacteraceae</taxon>
        <taxon>Xanthobacter</taxon>
    </lineage>
</organism>
<dbReference type="RefSeq" id="WP_237344047.1">
    <property type="nucleotide sequence ID" value="NZ_JABWGX010000002.1"/>
</dbReference>
<accession>A0ABU0LED0</accession>
<keyword evidence="4" id="KW-1185">Reference proteome</keyword>
<evidence type="ECO:0000259" key="2">
    <source>
        <dbReference type="Pfam" id="PF13649"/>
    </source>
</evidence>
<dbReference type="Pfam" id="PF13649">
    <property type="entry name" value="Methyltransf_25"/>
    <property type="match status" value="1"/>
</dbReference>
<dbReference type="InterPro" id="IPR041698">
    <property type="entry name" value="Methyltransf_25"/>
</dbReference>
<protein>
    <submittedName>
        <fullName evidence="3">Cyclopropane fatty-acyl-phospholipid synthase-like methyltransferase</fullName>
    </submittedName>
</protein>
<dbReference type="Gene3D" id="3.40.50.150">
    <property type="entry name" value="Vaccinia Virus protein VP39"/>
    <property type="match status" value="1"/>
</dbReference>
<dbReference type="InterPro" id="IPR029063">
    <property type="entry name" value="SAM-dependent_MTases_sf"/>
</dbReference>
<reference evidence="3 4" key="1">
    <citation type="submission" date="2023-07" db="EMBL/GenBank/DDBJ databases">
        <title>Genomic Encyclopedia of Type Strains, Phase IV (KMG-IV): sequencing the most valuable type-strain genomes for metagenomic binning, comparative biology and taxonomic classification.</title>
        <authorList>
            <person name="Goeker M."/>
        </authorList>
    </citation>
    <scope>NUCLEOTIDE SEQUENCE [LARGE SCALE GENOMIC DNA]</scope>
    <source>
        <strain evidence="3 4">DSM 3770</strain>
    </source>
</reference>
<sequence length="202" mass="21728">MTAFWDQRYARADYLFGVAPNAFLARQAPRLKAGGRAIAIADGEGRNGVWLAEQGLAVHAVDSSAVAQEKARRLAAARGVELELELVDLATWSWPVAAYDVVVGIFIQFLPPDQRTAMFAHIAKALKPGGLLLLEGYRPKQVEYGTGGPSQPDNLYTEELLRAAFADFTIVELTSYDAEIAEGSAHCGLSALIDLVAVKPAT</sequence>
<dbReference type="PANTHER" id="PTHR43861:SF3">
    <property type="entry name" value="PUTATIVE (AFU_ORTHOLOGUE AFUA_2G14390)-RELATED"/>
    <property type="match status" value="1"/>
</dbReference>
<evidence type="ECO:0000313" key="4">
    <source>
        <dbReference type="Proteomes" id="UP001241747"/>
    </source>
</evidence>
<dbReference type="Proteomes" id="UP001241747">
    <property type="component" value="Unassembled WGS sequence"/>
</dbReference>
<keyword evidence="1" id="KW-0808">Transferase</keyword>
<evidence type="ECO:0000313" key="3">
    <source>
        <dbReference type="EMBL" id="MDQ0505490.1"/>
    </source>
</evidence>
<dbReference type="CDD" id="cd02440">
    <property type="entry name" value="AdoMet_MTases"/>
    <property type="match status" value="1"/>
</dbReference>
<feature type="domain" description="Methyltransferase" evidence="2">
    <location>
        <begin position="40"/>
        <end position="130"/>
    </location>
</feature>
<evidence type="ECO:0000256" key="1">
    <source>
        <dbReference type="ARBA" id="ARBA00022679"/>
    </source>
</evidence>
<dbReference type="EMBL" id="JAUSVY010000004">
    <property type="protein sequence ID" value="MDQ0505490.1"/>
    <property type="molecule type" value="Genomic_DNA"/>
</dbReference>
<proteinExistence type="predicted"/>
<comment type="caution">
    <text evidence="3">The sequence shown here is derived from an EMBL/GenBank/DDBJ whole genome shotgun (WGS) entry which is preliminary data.</text>
</comment>
<gene>
    <name evidence="3" type="ORF">QOZ94_002286</name>
</gene>
<dbReference type="PANTHER" id="PTHR43861">
    <property type="entry name" value="TRANS-ACONITATE 2-METHYLTRANSFERASE-RELATED"/>
    <property type="match status" value="1"/>
</dbReference>